<dbReference type="KEGG" id="ngv:CDO52_26390"/>
<keyword evidence="1" id="KW-0812">Transmembrane</keyword>
<dbReference type="Proteomes" id="UP000215005">
    <property type="component" value="Chromosome"/>
</dbReference>
<proteinExistence type="predicted"/>
<keyword evidence="1" id="KW-1133">Transmembrane helix</keyword>
<feature type="transmembrane region" description="Helical" evidence="1">
    <location>
        <begin position="257"/>
        <end position="280"/>
    </location>
</feature>
<organism evidence="2 3">
    <name type="scientific">Nocardiopsis gilva YIM 90087</name>
    <dbReference type="NCBI Taxonomy" id="1235441"/>
    <lineage>
        <taxon>Bacteria</taxon>
        <taxon>Bacillati</taxon>
        <taxon>Actinomycetota</taxon>
        <taxon>Actinomycetes</taxon>
        <taxon>Streptosporangiales</taxon>
        <taxon>Nocardiopsidaceae</taxon>
        <taxon>Nocardiopsis</taxon>
    </lineage>
</organism>
<dbReference type="EMBL" id="CP022753">
    <property type="protein sequence ID" value="ASU85860.1"/>
    <property type="molecule type" value="Genomic_DNA"/>
</dbReference>
<accession>A0A223SCN0</accession>
<dbReference type="AlphaFoldDB" id="A0A223SCN0"/>
<name>A0A223SCN0_9ACTN</name>
<evidence type="ECO:0000256" key="1">
    <source>
        <dbReference type="SAM" id="Phobius"/>
    </source>
</evidence>
<feature type="transmembrane region" description="Helical" evidence="1">
    <location>
        <begin position="468"/>
        <end position="486"/>
    </location>
</feature>
<evidence type="ECO:0000313" key="3">
    <source>
        <dbReference type="Proteomes" id="UP000215005"/>
    </source>
</evidence>
<keyword evidence="1" id="KW-0472">Membrane</keyword>
<sequence>MLKGTSGDPSIADNLAHEAIERVRSEGQMSEAFWPQTTPARIRALALASLGMLLVLFLIIGLAIGQARDGMRIIGREAGPKVMATSDLYYALSDMDAQVANMILLRGEGKEAAVGAAKRTFDKRRRSADEAMLGAIQLVEGNTTQERNLRDILDGLGRYEQLVAEARLLSRIDDSDGPASDEVLDRYRTATWVMRYELLPKAHNLTLSGRAEIRQTYEEKRTAALVGLTWVAAVGLLTVGVMAALHRYIAVKFRRRINLAIALATAGTLVVTVMAMAMLGTQTEYLRAAKEDGIDRVLDLSRARLASTNMQGDQSRFLLDPRLRLNYEQLYLEEAQRVLYLSPEDGNVPGNLGTYTEEVDALAGTYANYPGDAYGFLGKSMGDDSVPGQQAALERVIREYAVFQRADQEMRDLAAEGEDEKAVALRMGKVEQAFEPYDAALANLIGLHKRAFGEAVEVGERGQGGWSVLLPVVTLFIALLVVAGIYPRLAEYR</sequence>
<dbReference type="OrthoDB" id="569023at2"/>
<protein>
    <submittedName>
        <fullName evidence="2">Uncharacterized protein</fullName>
    </submittedName>
</protein>
<dbReference type="RefSeq" id="WP_017618416.1">
    <property type="nucleotide sequence ID" value="NZ_ANBG01000167.1"/>
</dbReference>
<evidence type="ECO:0000313" key="2">
    <source>
        <dbReference type="EMBL" id="ASU85860.1"/>
    </source>
</evidence>
<keyword evidence="3" id="KW-1185">Reference proteome</keyword>
<reference evidence="2 3" key="1">
    <citation type="submission" date="2017-08" db="EMBL/GenBank/DDBJ databases">
        <title>The complete genome sequence of Nocardiopsis gilva YIM 90087.</title>
        <authorList>
            <person name="Yin M."/>
            <person name="Tang S."/>
        </authorList>
    </citation>
    <scope>NUCLEOTIDE SEQUENCE [LARGE SCALE GENOMIC DNA]</scope>
    <source>
        <strain evidence="2 3">YIM 90087</strain>
    </source>
</reference>
<feature type="transmembrane region" description="Helical" evidence="1">
    <location>
        <begin position="44"/>
        <end position="64"/>
    </location>
</feature>
<feature type="transmembrane region" description="Helical" evidence="1">
    <location>
        <begin position="223"/>
        <end position="245"/>
    </location>
</feature>
<gene>
    <name evidence="2" type="ORF">CDO52_26390</name>
</gene>